<dbReference type="Pfam" id="PF17762">
    <property type="entry name" value="HTH_ParB"/>
    <property type="match status" value="1"/>
</dbReference>
<evidence type="ECO:0000256" key="7">
    <source>
        <dbReference type="ARBA" id="ARBA00023306"/>
    </source>
</evidence>
<dbReference type="SUPFAM" id="SSF110849">
    <property type="entry name" value="ParB/Sulfiredoxin"/>
    <property type="match status" value="1"/>
</dbReference>
<evidence type="ECO:0000256" key="3">
    <source>
        <dbReference type="ARBA" id="ARBA00022490"/>
    </source>
</evidence>
<dbReference type="Gene3D" id="1.10.10.2830">
    <property type="match status" value="1"/>
</dbReference>
<comment type="similarity">
    <text evidence="2">Belongs to the ParB family.</text>
</comment>
<dbReference type="PANTHER" id="PTHR33375">
    <property type="entry name" value="CHROMOSOME-PARTITIONING PROTEIN PARB-RELATED"/>
    <property type="match status" value="1"/>
</dbReference>
<dbReference type="HOGENOM" id="CLU_023853_0_1_9"/>
<dbReference type="GO" id="GO:0005694">
    <property type="term" value="C:chromosome"/>
    <property type="evidence" value="ECO:0007669"/>
    <property type="project" value="TreeGrafter"/>
</dbReference>
<dbReference type="STRING" id="545697.HMPREF0216_00129"/>
<dbReference type="SMART" id="SM00470">
    <property type="entry name" value="ParB"/>
    <property type="match status" value="1"/>
</dbReference>
<gene>
    <name evidence="9" type="ORF">HMPREF0216_00129</name>
</gene>
<dbReference type="PATRIC" id="fig|545697.3.peg.129"/>
<dbReference type="InterPro" id="IPR050336">
    <property type="entry name" value="Chromosome_partition/occlusion"/>
</dbReference>
<dbReference type="InterPro" id="IPR004437">
    <property type="entry name" value="ParB/RepB/Spo0J"/>
</dbReference>
<dbReference type="Proteomes" id="UP000010420">
    <property type="component" value="Unassembled WGS sequence"/>
</dbReference>
<keyword evidence="10" id="KW-1185">Reference proteome</keyword>
<accession>L1QQ02</accession>
<dbReference type="NCBIfam" id="TIGR04285">
    <property type="entry name" value="nucleoid_noc"/>
    <property type="match status" value="1"/>
</dbReference>
<evidence type="ECO:0000259" key="8">
    <source>
        <dbReference type="SMART" id="SM00470"/>
    </source>
</evidence>
<dbReference type="GO" id="GO:0000917">
    <property type="term" value="P:division septum assembly"/>
    <property type="evidence" value="ECO:0007669"/>
    <property type="project" value="UniProtKB-KW"/>
</dbReference>
<keyword evidence="7" id="KW-0131">Cell cycle</keyword>
<dbReference type="GO" id="GO:0045881">
    <property type="term" value="P:positive regulation of sporulation resulting in formation of a cellular spore"/>
    <property type="evidence" value="ECO:0007669"/>
    <property type="project" value="TreeGrafter"/>
</dbReference>
<evidence type="ECO:0000313" key="10">
    <source>
        <dbReference type="Proteomes" id="UP000010420"/>
    </source>
</evidence>
<dbReference type="InterPro" id="IPR036086">
    <property type="entry name" value="ParB/Sulfiredoxin_sf"/>
</dbReference>
<dbReference type="FunFam" id="3.90.1530.30:FF:000001">
    <property type="entry name" value="Chromosome partitioning protein ParB"/>
    <property type="match status" value="1"/>
</dbReference>
<organism evidence="9 10">
    <name type="scientific">Clostridium celatum DSM 1785</name>
    <dbReference type="NCBI Taxonomy" id="545697"/>
    <lineage>
        <taxon>Bacteria</taxon>
        <taxon>Bacillati</taxon>
        <taxon>Bacillota</taxon>
        <taxon>Clostridia</taxon>
        <taxon>Eubacteriales</taxon>
        <taxon>Clostridiaceae</taxon>
        <taxon>Clostridium</taxon>
    </lineage>
</organism>
<dbReference type="InterPro" id="IPR003115">
    <property type="entry name" value="ParB_N"/>
</dbReference>
<name>L1QQ02_9CLOT</name>
<dbReference type="GO" id="GO:0003677">
    <property type="term" value="F:DNA binding"/>
    <property type="evidence" value="ECO:0007669"/>
    <property type="project" value="UniProtKB-KW"/>
</dbReference>
<dbReference type="GO" id="GO:0007059">
    <property type="term" value="P:chromosome segregation"/>
    <property type="evidence" value="ECO:0007669"/>
    <property type="project" value="TreeGrafter"/>
</dbReference>
<dbReference type="Pfam" id="PF02195">
    <property type="entry name" value="ParB_N"/>
    <property type="match status" value="1"/>
</dbReference>
<protein>
    <submittedName>
        <fullName evidence="9">Putative nucleoid occlusion protein</fullName>
    </submittedName>
</protein>
<dbReference type="PANTHER" id="PTHR33375:SF8">
    <property type="entry name" value="NUCLEOID OCCLUSION PROTEIN"/>
    <property type="match status" value="1"/>
</dbReference>
<evidence type="ECO:0000256" key="5">
    <source>
        <dbReference type="ARBA" id="ARBA00023125"/>
    </source>
</evidence>
<dbReference type="FunFam" id="1.10.10.2830:FF:000001">
    <property type="entry name" value="Chromosome partitioning protein ParB"/>
    <property type="match status" value="1"/>
</dbReference>
<dbReference type="eggNOG" id="COG1475">
    <property type="taxonomic scope" value="Bacteria"/>
</dbReference>
<dbReference type="CDD" id="cd16393">
    <property type="entry name" value="SPO0J_N"/>
    <property type="match status" value="1"/>
</dbReference>
<evidence type="ECO:0000256" key="1">
    <source>
        <dbReference type="ARBA" id="ARBA00004453"/>
    </source>
</evidence>
<keyword evidence="5" id="KW-0238">DNA-binding</keyword>
<evidence type="ECO:0000256" key="6">
    <source>
        <dbReference type="ARBA" id="ARBA00023210"/>
    </source>
</evidence>
<reference evidence="9 10" key="1">
    <citation type="submission" date="2012-05" db="EMBL/GenBank/DDBJ databases">
        <authorList>
            <person name="Weinstock G."/>
            <person name="Sodergren E."/>
            <person name="Lobos E.A."/>
            <person name="Fulton L."/>
            <person name="Fulton R."/>
            <person name="Courtney L."/>
            <person name="Fronick C."/>
            <person name="O'Laughlin M."/>
            <person name="Godfrey J."/>
            <person name="Wilson R.M."/>
            <person name="Miner T."/>
            <person name="Farmer C."/>
            <person name="Delehaunty K."/>
            <person name="Cordes M."/>
            <person name="Minx P."/>
            <person name="Tomlinson C."/>
            <person name="Chen J."/>
            <person name="Wollam A."/>
            <person name="Pepin K.H."/>
            <person name="Bhonagiri V."/>
            <person name="Zhang X."/>
            <person name="Suruliraj S."/>
            <person name="Warren W."/>
            <person name="Mitreva M."/>
            <person name="Mardis E.R."/>
            <person name="Wilson R.K."/>
        </authorList>
    </citation>
    <scope>NUCLEOTIDE SEQUENCE [LARGE SCALE GENOMIC DNA]</scope>
    <source>
        <strain evidence="9 10">DSM 1785</strain>
    </source>
</reference>
<keyword evidence="6" id="KW-0717">Septation</keyword>
<dbReference type="InterPro" id="IPR023705">
    <property type="entry name" value="Nucleoid_occlusion_protein"/>
</dbReference>
<feature type="domain" description="ParB-like N-terminal" evidence="8">
    <location>
        <begin position="10"/>
        <end position="99"/>
    </location>
</feature>
<evidence type="ECO:0000256" key="4">
    <source>
        <dbReference type="ARBA" id="ARBA00022618"/>
    </source>
</evidence>
<evidence type="ECO:0000256" key="2">
    <source>
        <dbReference type="ARBA" id="ARBA00006295"/>
    </source>
</evidence>
<proteinExistence type="inferred from homology"/>
<keyword evidence="3" id="KW-0963">Cytoplasm</keyword>
<comment type="subcellular location">
    <subcellularLocation>
        <location evidence="1">Cytoplasm</location>
        <location evidence="1">Nucleoid</location>
    </subcellularLocation>
</comment>
<dbReference type="AlphaFoldDB" id="L1QQ02"/>
<sequence length="260" mass="30147">MVRQMKKEIVNIKVENIFPNAYQPRKFFNEDALNELSESIKQYGIIQPITVRKIGEKYELVAGERRWRAARMAKFDVVPCNIIEITDTQSAEIALLENLQREDLNFIEEAEAYYNLINDHKFTQEELARRMGKKQSTIANKLRLLKLGKKVRELCLENNLTERHARALLTLPDEELQLKVIKKVIKNGLNVKKTEELINAELLKLAGEQMKKRKGKGVLPGKLYVNTIKQVLSKFNIPAEYKLQDKEECIEITVSIPKNK</sequence>
<comment type="caution">
    <text evidence="9">The sequence shown here is derived from an EMBL/GenBank/DDBJ whole genome shotgun (WGS) entry which is preliminary data.</text>
</comment>
<dbReference type="Gene3D" id="3.90.1530.30">
    <property type="match status" value="1"/>
</dbReference>
<dbReference type="GO" id="GO:0009295">
    <property type="term" value="C:nucleoid"/>
    <property type="evidence" value="ECO:0007669"/>
    <property type="project" value="UniProtKB-SubCell"/>
</dbReference>
<keyword evidence="4" id="KW-0132">Cell division</keyword>
<dbReference type="NCBIfam" id="TIGR00180">
    <property type="entry name" value="parB_part"/>
    <property type="match status" value="1"/>
</dbReference>
<dbReference type="InterPro" id="IPR041468">
    <property type="entry name" value="HTH_ParB/Spo0J"/>
</dbReference>
<evidence type="ECO:0000313" key="9">
    <source>
        <dbReference type="EMBL" id="EKY29637.1"/>
    </source>
</evidence>
<dbReference type="EMBL" id="AMEZ01000004">
    <property type="protein sequence ID" value="EKY29637.1"/>
    <property type="molecule type" value="Genomic_DNA"/>
</dbReference>